<accession>A0A0E9SJS1</accession>
<evidence type="ECO:0000313" key="1">
    <source>
        <dbReference type="EMBL" id="JAH41644.1"/>
    </source>
</evidence>
<name>A0A0E9SJS1_ANGAN</name>
<proteinExistence type="predicted"/>
<dbReference type="AlphaFoldDB" id="A0A0E9SJS1"/>
<dbReference type="EMBL" id="GBXM01066933">
    <property type="protein sequence ID" value="JAH41644.1"/>
    <property type="molecule type" value="Transcribed_RNA"/>
</dbReference>
<protein>
    <submittedName>
        <fullName evidence="1">Uncharacterized protein</fullName>
    </submittedName>
</protein>
<reference evidence="1" key="2">
    <citation type="journal article" date="2015" name="Fish Shellfish Immunol.">
        <title>Early steps in the European eel (Anguilla anguilla)-Vibrio vulnificus interaction in the gills: Role of the RtxA13 toxin.</title>
        <authorList>
            <person name="Callol A."/>
            <person name="Pajuelo D."/>
            <person name="Ebbesson L."/>
            <person name="Teles M."/>
            <person name="MacKenzie S."/>
            <person name="Amaro C."/>
        </authorList>
    </citation>
    <scope>NUCLEOTIDE SEQUENCE</scope>
</reference>
<reference evidence="1" key="1">
    <citation type="submission" date="2014-11" db="EMBL/GenBank/DDBJ databases">
        <authorList>
            <person name="Amaro Gonzalez C."/>
        </authorList>
    </citation>
    <scope>NUCLEOTIDE SEQUENCE</scope>
</reference>
<sequence>MASFCQIFLFDFFWCPAVSRSSIWLGCN</sequence>
<organism evidence="1">
    <name type="scientific">Anguilla anguilla</name>
    <name type="common">European freshwater eel</name>
    <name type="synonym">Muraena anguilla</name>
    <dbReference type="NCBI Taxonomy" id="7936"/>
    <lineage>
        <taxon>Eukaryota</taxon>
        <taxon>Metazoa</taxon>
        <taxon>Chordata</taxon>
        <taxon>Craniata</taxon>
        <taxon>Vertebrata</taxon>
        <taxon>Euteleostomi</taxon>
        <taxon>Actinopterygii</taxon>
        <taxon>Neopterygii</taxon>
        <taxon>Teleostei</taxon>
        <taxon>Anguilliformes</taxon>
        <taxon>Anguillidae</taxon>
        <taxon>Anguilla</taxon>
    </lineage>
</organism>